<protein>
    <submittedName>
        <fullName evidence="3">Glutamate synthase-like protein</fullName>
    </submittedName>
</protein>
<comment type="caution">
    <text evidence="3">The sequence shown here is derived from an EMBL/GenBank/DDBJ whole genome shotgun (WGS) entry which is preliminary data.</text>
</comment>
<feature type="domain" description="Glutamate synthase" evidence="2">
    <location>
        <begin position="1"/>
        <end position="106"/>
    </location>
</feature>
<organism evidence="3 4">
    <name type="scientific">Aureobasidium melanogenum</name>
    <name type="common">Aureobasidium pullulans var. melanogenum</name>
    <dbReference type="NCBI Taxonomy" id="46634"/>
    <lineage>
        <taxon>Eukaryota</taxon>
        <taxon>Fungi</taxon>
        <taxon>Dikarya</taxon>
        <taxon>Ascomycota</taxon>
        <taxon>Pezizomycotina</taxon>
        <taxon>Dothideomycetes</taxon>
        <taxon>Dothideomycetidae</taxon>
        <taxon>Dothideales</taxon>
        <taxon>Saccotheciaceae</taxon>
        <taxon>Aureobasidium</taxon>
    </lineage>
</organism>
<evidence type="ECO:0000313" key="4">
    <source>
        <dbReference type="Proteomes" id="UP000729357"/>
    </source>
</evidence>
<dbReference type="SUPFAM" id="SSF69336">
    <property type="entry name" value="Alpha subunit of glutamate synthase, C-terminal domain"/>
    <property type="match status" value="1"/>
</dbReference>
<dbReference type="Proteomes" id="UP000729357">
    <property type="component" value="Unassembled WGS sequence"/>
</dbReference>
<keyword evidence="4" id="KW-1185">Reference proteome</keyword>
<name>A0A9P8EYE2_AURME</name>
<sequence length="217" mass="24273">AETHQTLVLNDLRGRVIVQTDGQLRTGRDVAIACLLGAEEWGFATTPLIAMGCIMMRKCHLNTCPVGIATQDPELRSKFKGTPEHVINFFYYVANELRAIMAKLGFRTINEMVGRTEVLRVRDDLRNGKTENIDLSLILTPAHTLRSGVATYNVRKQDHKLHVRLDNKLISESELALEKGHPCRIECDVVNTDRALGATLSYQVSKRYGEKGLPTDT</sequence>
<evidence type="ECO:0000259" key="2">
    <source>
        <dbReference type="Pfam" id="PF01645"/>
    </source>
</evidence>
<reference evidence="3" key="2">
    <citation type="submission" date="2021-08" db="EMBL/GenBank/DDBJ databases">
        <authorList>
            <person name="Gostincar C."/>
            <person name="Sun X."/>
            <person name="Song Z."/>
            <person name="Gunde-Cimerman N."/>
        </authorList>
    </citation>
    <scope>NUCLEOTIDE SEQUENCE</scope>
    <source>
        <strain evidence="3">EXF-9298</strain>
    </source>
</reference>
<evidence type="ECO:0000313" key="3">
    <source>
        <dbReference type="EMBL" id="KAG9915808.1"/>
    </source>
</evidence>
<dbReference type="GO" id="GO:0015930">
    <property type="term" value="F:glutamate synthase activity"/>
    <property type="evidence" value="ECO:0007669"/>
    <property type="project" value="InterPro"/>
</dbReference>
<dbReference type="InterPro" id="IPR051394">
    <property type="entry name" value="Glutamate_Synthase"/>
</dbReference>
<feature type="non-terminal residue" evidence="3">
    <location>
        <position position="217"/>
    </location>
</feature>
<dbReference type="GO" id="GO:0006537">
    <property type="term" value="P:glutamate biosynthetic process"/>
    <property type="evidence" value="ECO:0007669"/>
    <property type="project" value="InterPro"/>
</dbReference>
<dbReference type="Gene3D" id="2.160.20.60">
    <property type="entry name" value="Glutamate synthase, alpha subunit, C-terminal domain"/>
    <property type="match status" value="1"/>
</dbReference>
<dbReference type="InterPro" id="IPR002932">
    <property type="entry name" value="Glu_synthdom"/>
</dbReference>
<evidence type="ECO:0000256" key="1">
    <source>
        <dbReference type="ARBA" id="ARBA00009716"/>
    </source>
</evidence>
<dbReference type="AlphaFoldDB" id="A0A9P8EYE2"/>
<proteinExistence type="inferred from homology"/>
<dbReference type="SUPFAM" id="SSF51395">
    <property type="entry name" value="FMN-linked oxidoreductases"/>
    <property type="match status" value="1"/>
</dbReference>
<dbReference type="PANTHER" id="PTHR43100:SF1">
    <property type="entry name" value="GLUTAMATE SYNTHASE [NADPH] SMALL CHAIN"/>
    <property type="match status" value="1"/>
</dbReference>
<comment type="similarity">
    <text evidence="1">Belongs to the glutamate synthase family.</text>
</comment>
<dbReference type="EMBL" id="JAHFXS010009449">
    <property type="protein sequence ID" value="KAG9915808.1"/>
    <property type="molecule type" value="Genomic_DNA"/>
</dbReference>
<accession>A0A9P8EYE2</accession>
<reference evidence="3" key="1">
    <citation type="journal article" date="2021" name="J Fungi (Basel)">
        <title>Virulence traits and population genomics of the black yeast Aureobasidium melanogenum.</title>
        <authorList>
            <person name="Cernosa A."/>
            <person name="Sun X."/>
            <person name="Gostincar C."/>
            <person name="Fang C."/>
            <person name="Gunde-Cimerman N."/>
            <person name="Song Z."/>
        </authorList>
    </citation>
    <scope>NUCLEOTIDE SEQUENCE</scope>
    <source>
        <strain evidence="3">EXF-9298</strain>
    </source>
</reference>
<dbReference type="PANTHER" id="PTHR43100">
    <property type="entry name" value="GLUTAMATE SYNTHASE [NADPH] SMALL CHAIN"/>
    <property type="match status" value="1"/>
</dbReference>
<feature type="non-terminal residue" evidence="3">
    <location>
        <position position="1"/>
    </location>
</feature>
<dbReference type="Gene3D" id="3.20.20.70">
    <property type="entry name" value="Aldolase class I"/>
    <property type="match status" value="1"/>
</dbReference>
<dbReference type="InterPro" id="IPR036485">
    <property type="entry name" value="Glu_synth_asu_C_sf"/>
</dbReference>
<dbReference type="Pfam" id="PF01645">
    <property type="entry name" value="Glu_synthase"/>
    <property type="match status" value="1"/>
</dbReference>
<dbReference type="InterPro" id="IPR013785">
    <property type="entry name" value="Aldolase_TIM"/>
</dbReference>
<gene>
    <name evidence="3" type="ORF">KCU98_g22984</name>
</gene>